<sequence length="345" mass="40976">MSEMSDFRENYIKQLEKEAEKALKDNEKIILDFIRFAASKNIELTTQDFRYTQISGIVVESHDILLKLNEDLLPDKDGLLDYKLLNSKFKKQIFSDGYFFADNYITMANPLFRRSYSSLNGFQPRFINKFWDIDPTVYDEIKISLDQHNLKIDVNNAAILELDTWYGSVFNQNVESISDQLVKLRPSPDFNDSEINFFFADTYSLDIKWALSKNIKTFQAEEFKSEHIKIKIDNIIYFPVRYVHAEFDMNTLSFRHFDGAFHFYTEEEYLRRRDSDLNYNRKDHSQIKSKSKKLFKINGTIPIETWVDLTGHFFSRNPLIYEYFNGEYPPNIKEILDLKRKNQTS</sequence>
<accession>A0A3S4M588</accession>
<dbReference type="EMBL" id="LR134289">
    <property type="protein sequence ID" value="VEE11821.1"/>
    <property type="molecule type" value="Genomic_DNA"/>
</dbReference>
<evidence type="ECO:0000313" key="1">
    <source>
        <dbReference type="EMBL" id="VEE11821.1"/>
    </source>
</evidence>
<protein>
    <submittedName>
        <fullName evidence="1">Uncharacterized protein</fullName>
    </submittedName>
</protein>
<dbReference type="OrthoDB" id="8434905at2"/>
<organism evidence="1 2">
    <name type="scientific">Chryseobacterium gleum</name>
    <name type="common">Flavobacterium gleum</name>
    <dbReference type="NCBI Taxonomy" id="250"/>
    <lineage>
        <taxon>Bacteria</taxon>
        <taxon>Pseudomonadati</taxon>
        <taxon>Bacteroidota</taxon>
        <taxon>Flavobacteriia</taxon>
        <taxon>Flavobacteriales</taxon>
        <taxon>Weeksellaceae</taxon>
        <taxon>Chryseobacterium group</taxon>
        <taxon>Chryseobacterium</taxon>
    </lineage>
</organism>
<name>A0A3S4M588_CHRGE</name>
<dbReference type="GeneID" id="93023129"/>
<proteinExistence type="predicted"/>
<gene>
    <name evidence="1" type="ORF">NCTC11432_04992</name>
</gene>
<dbReference type="KEGG" id="cgle:NCTC11432_04992"/>
<dbReference type="AlphaFoldDB" id="A0A3S4M588"/>
<dbReference type="Proteomes" id="UP000279227">
    <property type="component" value="Chromosome"/>
</dbReference>
<evidence type="ECO:0000313" key="2">
    <source>
        <dbReference type="Proteomes" id="UP000279227"/>
    </source>
</evidence>
<dbReference type="STRING" id="525257.HMPREF0204_14820"/>
<dbReference type="RefSeq" id="WP_002980967.1">
    <property type="nucleotide sequence ID" value="NZ_CP068486.1"/>
</dbReference>
<reference evidence="1 2" key="1">
    <citation type="submission" date="2018-12" db="EMBL/GenBank/DDBJ databases">
        <authorList>
            <consortium name="Pathogen Informatics"/>
        </authorList>
    </citation>
    <scope>NUCLEOTIDE SEQUENCE [LARGE SCALE GENOMIC DNA]</scope>
    <source>
        <strain evidence="1 2">NCTC11432</strain>
    </source>
</reference>